<keyword evidence="1" id="KW-0175">Coiled coil</keyword>
<protein>
    <submittedName>
        <fullName evidence="2">Uncharacterized protein</fullName>
    </submittedName>
</protein>
<sequence>MNDQPKVNKLEELHNRMEKLSEMLDELDPEKTEVEDIDRLLLMLDDLEKQCQHYREQ</sequence>
<name>A0A1D7QXF3_9BACI</name>
<dbReference type="InterPro" id="IPR047670">
    <property type="entry name" value="YfjT-like"/>
</dbReference>
<reference evidence="2 3" key="1">
    <citation type="submission" date="2015-08" db="EMBL/GenBank/DDBJ databases">
        <title>The complete genome sequence of Bacillus beveridgei MLTeJB.</title>
        <authorList>
            <person name="Hanson T.E."/>
            <person name="Mesa C."/>
            <person name="Basesman S.M."/>
            <person name="Oremland R.S."/>
        </authorList>
    </citation>
    <scope>NUCLEOTIDE SEQUENCE [LARGE SCALE GENOMIC DNA]</scope>
    <source>
        <strain evidence="2 3">MLTeJB</strain>
    </source>
</reference>
<dbReference type="SUPFAM" id="SSF89009">
    <property type="entry name" value="GAT-like domain"/>
    <property type="match status" value="1"/>
</dbReference>
<dbReference type="Proteomes" id="UP000094463">
    <property type="component" value="Chromosome"/>
</dbReference>
<dbReference type="STRING" id="632773.BBEV_2343"/>
<gene>
    <name evidence="2" type="ORF">BBEV_2343</name>
</gene>
<evidence type="ECO:0000256" key="1">
    <source>
        <dbReference type="SAM" id="Coils"/>
    </source>
</evidence>
<keyword evidence="3" id="KW-1185">Reference proteome</keyword>
<dbReference type="EMBL" id="CP012502">
    <property type="protein sequence ID" value="AOM83684.1"/>
    <property type="molecule type" value="Genomic_DNA"/>
</dbReference>
<evidence type="ECO:0000313" key="2">
    <source>
        <dbReference type="EMBL" id="AOM83684.1"/>
    </source>
</evidence>
<dbReference type="KEGG" id="bbev:BBEV_2343"/>
<feature type="coiled-coil region" evidence="1">
    <location>
        <begin position="7"/>
        <end position="57"/>
    </location>
</feature>
<accession>A0A1D7QXF3</accession>
<dbReference type="AlphaFoldDB" id="A0A1D7QXF3"/>
<evidence type="ECO:0000313" key="3">
    <source>
        <dbReference type="Proteomes" id="UP000094463"/>
    </source>
</evidence>
<dbReference type="NCBIfam" id="NF040878">
    <property type="entry name" value="SE1561_fam"/>
    <property type="match status" value="1"/>
</dbReference>
<organism evidence="2 3">
    <name type="scientific">Salisediminibacterium beveridgei</name>
    <dbReference type="NCBI Taxonomy" id="632773"/>
    <lineage>
        <taxon>Bacteria</taxon>
        <taxon>Bacillati</taxon>
        <taxon>Bacillota</taxon>
        <taxon>Bacilli</taxon>
        <taxon>Bacillales</taxon>
        <taxon>Bacillaceae</taxon>
        <taxon>Salisediminibacterium</taxon>
    </lineage>
</organism>
<proteinExistence type="predicted"/>